<dbReference type="SUPFAM" id="SSF53474">
    <property type="entry name" value="alpha/beta-Hydrolases"/>
    <property type="match status" value="1"/>
</dbReference>
<proteinExistence type="predicted"/>
<gene>
    <name evidence="1" type="ORF">QQZ08_007120</name>
</gene>
<accession>A0ABR1HZX0</accession>
<protein>
    <recommendedName>
        <fullName evidence="3">Carboxylesterase type B domain-containing protein</fullName>
    </recommendedName>
</protein>
<dbReference type="InterPro" id="IPR029058">
    <property type="entry name" value="AB_hydrolase_fold"/>
</dbReference>
<evidence type="ECO:0008006" key="3">
    <source>
        <dbReference type="Google" id="ProtNLM"/>
    </source>
</evidence>
<dbReference type="Proteomes" id="UP001498421">
    <property type="component" value="Unassembled WGS sequence"/>
</dbReference>
<dbReference type="EMBL" id="JAZAVK010000067">
    <property type="protein sequence ID" value="KAK7426365.1"/>
    <property type="molecule type" value="Genomic_DNA"/>
</dbReference>
<comment type="caution">
    <text evidence="1">The sequence shown here is derived from an EMBL/GenBank/DDBJ whole genome shotgun (WGS) entry which is preliminary data.</text>
</comment>
<evidence type="ECO:0000313" key="1">
    <source>
        <dbReference type="EMBL" id="KAK7426365.1"/>
    </source>
</evidence>
<name>A0ABR1HZX0_9HYPO</name>
<reference evidence="1 2" key="1">
    <citation type="journal article" date="2025" name="Microbiol. Resour. Announc.">
        <title>Draft genome sequences for Neonectria magnoliae and Neonectria punicea, canker pathogens of Liriodendron tulipifera and Acer saccharum in West Virginia.</title>
        <authorList>
            <person name="Petronek H.M."/>
            <person name="Kasson M.T."/>
            <person name="Metheny A.M."/>
            <person name="Stauder C.M."/>
            <person name="Lovett B."/>
            <person name="Lynch S.C."/>
            <person name="Garnas J.R."/>
            <person name="Kasson L.R."/>
            <person name="Stajich J.E."/>
        </authorList>
    </citation>
    <scope>NUCLEOTIDE SEQUENCE [LARGE SCALE GENOMIC DNA]</scope>
    <source>
        <strain evidence="1 2">NRRL 64651</strain>
    </source>
</reference>
<dbReference type="Gene3D" id="3.40.50.1820">
    <property type="entry name" value="alpha/beta hydrolase"/>
    <property type="match status" value="2"/>
</dbReference>
<keyword evidence="2" id="KW-1185">Reference proteome</keyword>
<organism evidence="1 2">
    <name type="scientific">Neonectria magnoliae</name>
    <dbReference type="NCBI Taxonomy" id="2732573"/>
    <lineage>
        <taxon>Eukaryota</taxon>
        <taxon>Fungi</taxon>
        <taxon>Dikarya</taxon>
        <taxon>Ascomycota</taxon>
        <taxon>Pezizomycotina</taxon>
        <taxon>Sordariomycetes</taxon>
        <taxon>Hypocreomycetidae</taxon>
        <taxon>Hypocreales</taxon>
        <taxon>Nectriaceae</taxon>
        <taxon>Neonectria</taxon>
    </lineage>
</organism>
<evidence type="ECO:0000313" key="2">
    <source>
        <dbReference type="Proteomes" id="UP001498421"/>
    </source>
</evidence>
<sequence>MNQVLTKLPIEQDRGIMDLAKILFGHAKNPCGPWEYWINDDPIAHAAFIQSGTALVPLKSADYEHANFTYVAKQSELSCMQQVPYPQLINFINTHTSTKKILFGPIADEKIYFSNYTQRAAKGKMARIPAIIFNCAQETASLSGWPNDPAAGPDPTKILNDTLATWVCTTADTCKLRAALGAPTYLYQFARNFSNLSPLSWMGAFHAADLFMNFGTYEAAVSRAMQDHILAFARDPLKGTKSIGWAPYHYGSSVIRFGGSDGRVARNVSGYEIDGACYGNGAYDLSP</sequence>